<keyword evidence="8" id="KW-1185">Reference proteome</keyword>
<comment type="similarity">
    <text evidence="1">Belongs to the leucine-binding protein family.</text>
</comment>
<comment type="caution">
    <text evidence="7">The sequence shown here is derived from an EMBL/GenBank/DDBJ whole genome shotgun (WGS) entry which is preliminary data.</text>
</comment>
<sequence length="1033" mass="110359">MAERTYQNFDLLIEHAAGTGYRARVLGSPVGETRPLPITIPFSDLELDNFLLRIGRPRRYVVRSGTSAEATAVRDFGGKLFDAVFRDQVRAALAASRDQVEGRDAGLRVRLRLTDCPELADLPWEYLYDGDARRFLALSEWTPVVRYLDLPGRIRPLSVQPPLRILVLVASPTDFYPLDVDAEWTRLQEALDDLQSAGRVLLERAPRGTVADLQRQLRRGSYHVFHYIGHGRYDPEAGDGMLALEGPDGRGDPICGADLGALLHDHRTLRLTLLNSCEGARGGRTDPYSGTAQSLIYQGIPAVVAMQFEITDRAAIVFTHGLYEAVADGYPLDAAMAEARKAIRHQPNPVEWGTPVLYLRAPDGRIFDLPPASQSLAKPASSSGPPEVAETPSSVASDARNTEPQLKPGEDRTDVPPRDDPVTADAASFAQSDSSVSDQPFLGSEKFDPATAGPPDANATSADQSRTNPSKSNRQATSNPNQDQTVLQPNEDPVGSHELNRTTDSLPPKYEEGTRPEHTEPSTAIPHDSTALQANKSSASSDSSPPPPAESRKPSTAFRDPDAGSQSGTSGGPRKDRGTSNGAAAARPSDLQQPRQELSSQRSHVARLSTARRRFASILLAIVIATAALVIVVWQQVQTSDNSSGSSLDTTDDGAGGGGGSVDVVTDVGVEGTTITLGVLTDLTGVFAALGTDITNANQLYWQDNQVCDTYDVELDIQDTTYVPQTGVQLYSGMEPNILAMQQTIGTPINTALAPEYEADQIVNFPSAWTRTLTEIPGTGVLGATYDVELANGYQYLFDQGLLADGDTVGHIYFEGEYGENGLAGTRAVAEARGLTVIEAQIKATDQDMTAWITEFAAAGVDAIVLTVAPAQTASAAAVAQAQGLDVPILGNNPVFAPGLLQGPAAQWLKDHLYVASPLSAWDQHPDLLQQYQVAYPNVQPSLGAIGGYAMGEVLNQVLTAACEDGDLTRQGVLNAFNGLENIDTGGLIVPINGFEQGRSPSTQSFILRPADVPGGVTVVQDAFEGEFAQGLR</sequence>
<evidence type="ECO:0000259" key="5">
    <source>
        <dbReference type="Pfam" id="PF12770"/>
    </source>
</evidence>
<evidence type="ECO:0000313" key="7">
    <source>
        <dbReference type="EMBL" id="MEX5718206.1"/>
    </source>
</evidence>
<dbReference type="SUPFAM" id="SSF53822">
    <property type="entry name" value="Periplasmic binding protein-like I"/>
    <property type="match status" value="1"/>
</dbReference>
<gene>
    <name evidence="7" type="ORF">ABQ292_07460</name>
</gene>
<keyword evidence="4" id="KW-1133">Transmembrane helix</keyword>
<feature type="compositionally biased region" description="Polar residues" evidence="3">
    <location>
        <begin position="590"/>
        <end position="603"/>
    </location>
</feature>
<feature type="compositionally biased region" description="Basic and acidic residues" evidence="3">
    <location>
        <begin position="509"/>
        <end position="520"/>
    </location>
</feature>
<feature type="region of interest" description="Disordered" evidence="3">
    <location>
        <begin position="370"/>
        <end position="606"/>
    </location>
</feature>
<protein>
    <submittedName>
        <fullName evidence="7">ABC transporter substrate-binding protein</fullName>
    </submittedName>
</protein>
<dbReference type="Gene3D" id="3.40.50.2300">
    <property type="match status" value="2"/>
</dbReference>
<feature type="region of interest" description="Disordered" evidence="3">
    <location>
        <begin position="641"/>
        <end position="660"/>
    </location>
</feature>
<keyword evidence="4" id="KW-0472">Membrane</keyword>
<organism evidence="7 8">
    <name type="scientific">Geodermatophilus maliterrae</name>
    <dbReference type="NCBI Taxonomy" id="3162531"/>
    <lineage>
        <taxon>Bacteria</taxon>
        <taxon>Bacillati</taxon>
        <taxon>Actinomycetota</taxon>
        <taxon>Actinomycetes</taxon>
        <taxon>Geodermatophilales</taxon>
        <taxon>Geodermatophilaceae</taxon>
        <taxon>Geodermatophilus</taxon>
    </lineage>
</organism>
<accession>A0ABV3XES4</accession>
<dbReference type="InterPro" id="IPR024983">
    <property type="entry name" value="CHAT_dom"/>
</dbReference>
<dbReference type="Pfam" id="PF13458">
    <property type="entry name" value="Peripla_BP_6"/>
    <property type="match status" value="1"/>
</dbReference>
<evidence type="ECO:0000256" key="2">
    <source>
        <dbReference type="ARBA" id="ARBA00022729"/>
    </source>
</evidence>
<dbReference type="PANTHER" id="PTHR47235:SF1">
    <property type="entry name" value="BLR6548 PROTEIN"/>
    <property type="match status" value="1"/>
</dbReference>
<dbReference type="Proteomes" id="UP001560045">
    <property type="component" value="Unassembled WGS sequence"/>
</dbReference>
<dbReference type="EMBL" id="JBFNXQ010000016">
    <property type="protein sequence ID" value="MEX5718206.1"/>
    <property type="molecule type" value="Genomic_DNA"/>
</dbReference>
<feature type="compositionally biased region" description="Polar residues" evidence="3">
    <location>
        <begin position="372"/>
        <end position="384"/>
    </location>
</feature>
<feature type="compositionally biased region" description="Low complexity" evidence="3">
    <location>
        <begin position="423"/>
        <end position="438"/>
    </location>
</feature>
<feature type="transmembrane region" description="Helical" evidence="4">
    <location>
        <begin position="615"/>
        <end position="634"/>
    </location>
</feature>
<feature type="domain" description="Leucine-binding protein" evidence="6">
    <location>
        <begin position="674"/>
        <end position="1007"/>
    </location>
</feature>
<evidence type="ECO:0000256" key="4">
    <source>
        <dbReference type="SAM" id="Phobius"/>
    </source>
</evidence>
<evidence type="ECO:0000313" key="8">
    <source>
        <dbReference type="Proteomes" id="UP001560045"/>
    </source>
</evidence>
<dbReference type="InterPro" id="IPR028082">
    <property type="entry name" value="Peripla_BP_I"/>
</dbReference>
<evidence type="ECO:0000256" key="3">
    <source>
        <dbReference type="SAM" id="MobiDB-lite"/>
    </source>
</evidence>
<feature type="compositionally biased region" description="Basic and acidic residues" evidence="3">
    <location>
        <begin position="408"/>
        <end position="421"/>
    </location>
</feature>
<dbReference type="PANTHER" id="PTHR47235">
    <property type="entry name" value="BLR6548 PROTEIN"/>
    <property type="match status" value="1"/>
</dbReference>
<dbReference type="Pfam" id="PF12770">
    <property type="entry name" value="CHAT"/>
    <property type="match status" value="1"/>
</dbReference>
<evidence type="ECO:0000256" key="1">
    <source>
        <dbReference type="ARBA" id="ARBA00010062"/>
    </source>
</evidence>
<proteinExistence type="inferred from homology"/>
<reference evidence="7 8" key="1">
    <citation type="submission" date="2024-06" db="EMBL/GenBank/DDBJ databases">
        <title>Draft genome sequence of Geodermatophilus badlandi, a novel member of the Geodermatophilaceae isolated from badland sedimentary rocks in the Red desert, Wyoming, USA.</title>
        <authorList>
            <person name="Ben Tekaya S."/>
            <person name="Nouioui I."/>
            <person name="Flores G.M."/>
            <person name="Shaal M.N."/>
            <person name="Bredoire F."/>
            <person name="Basile F."/>
            <person name="Van Diepen L."/>
            <person name="Ward N.L."/>
        </authorList>
    </citation>
    <scope>NUCLEOTIDE SEQUENCE [LARGE SCALE GENOMIC DNA]</scope>
    <source>
        <strain evidence="7 8">WL48A</strain>
    </source>
</reference>
<dbReference type="InterPro" id="IPR028081">
    <property type="entry name" value="Leu-bd"/>
</dbReference>
<feature type="domain" description="CHAT" evidence="5">
    <location>
        <begin position="76"/>
        <end position="352"/>
    </location>
</feature>
<evidence type="ECO:0000259" key="6">
    <source>
        <dbReference type="Pfam" id="PF13458"/>
    </source>
</evidence>
<name>A0ABV3XES4_9ACTN</name>
<keyword evidence="2" id="KW-0732">Signal</keyword>
<dbReference type="RefSeq" id="WP_369204822.1">
    <property type="nucleotide sequence ID" value="NZ_JBFNXQ010000016.1"/>
</dbReference>
<feature type="compositionally biased region" description="Polar residues" evidence="3">
    <location>
        <begin position="458"/>
        <end position="488"/>
    </location>
</feature>
<keyword evidence="4" id="KW-0812">Transmembrane</keyword>